<evidence type="ECO:0000256" key="1">
    <source>
        <dbReference type="SAM" id="MobiDB-lite"/>
    </source>
</evidence>
<accession>A0ABR1Y1W6</accession>
<keyword evidence="3" id="KW-1185">Reference proteome</keyword>
<evidence type="ECO:0000313" key="2">
    <source>
        <dbReference type="EMBL" id="KAK8174969.1"/>
    </source>
</evidence>
<organism evidence="2 3">
    <name type="scientific">Phyllosticta citrichinensis</name>
    <dbReference type="NCBI Taxonomy" id="1130410"/>
    <lineage>
        <taxon>Eukaryota</taxon>
        <taxon>Fungi</taxon>
        <taxon>Dikarya</taxon>
        <taxon>Ascomycota</taxon>
        <taxon>Pezizomycotina</taxon>
        <taxon>Dothideomycetes</taxon>
        <taxon>Dothideomycetes incertae sedis</taxon>
        <taxon>Botryosphaeriales</taxon>
        <taxon>Phyllostictaceae</taxon>
        <taxon>Phyllosticta</taxon>
    </lineage>
</organism>
<protein>
    <submittedName>
        <fullName evidence="2">Uncharacterized protein</fullName>
    </submittedName>
</protein>
<comment type="caution">
    <text evidence="2">The sequence shown here is derived from an EMBL/GenBank/DDBJ whole genome shotgun (WGS) entry which is preliminary data.</text>
</comment>
<sequence length="279" mass="29736">MADHIPNILAADLDTRAALQRGTATTIHLPLSNAPSQPHTVPCLPRRMLFTLSRTCALQLAKGRGEAAVTLPVDAAAPEALDCVVDWMLSTCLLPDAAPVRATGSFGSRVAVYQAALALGIRREAVRELEMGLLEFAEDGPALGMLEVKMAVERLPGNGNVARALVKRMAGQRRYGEMRHGEQGEPPERGEALDAQMSMTGGVSAPAKELKRSTAGAFRAPSPSPSPSSSPSPWSYAGGWDSGLVEQFRGRLDQHRRLGRLIWSGPSTKQQRVEVGAAS</sequence>
<evidence type="ECO:0000313" key="3">
    <source>
        <dbReference type="Proteomes" id="UP001456524"/>
    </source>
</evidence>
<dbReference type="EMBL" id="JBBWUH010000002">
    <property type="protein sequence ID" value="KAK8174969.1"/>
    <property type="molecule type" value="Genomic_DNA"/>
</dbReference>
<gene>
    <name evidence="2" type="ORF">IWX90DRAFT_411581</name>
</gene>
<proteinExistence type="predicted"/>
<feature type="region of interest" description="Disordered" evidence="1">
    <location>
        <begin position="200"/>
        <end position="237"/>
    </location>
</feature>
<dbReference type="Proteomes" id="UP001456524">
    <property type="component" value="Unassembled WGS sequence"/>
</dbReference>
<name>A0ABR1Y1W6_9PEZI</name>
<reference evidence="2 3" key="1">
    <citation type="journal article" date="2022" name="G3 (Bethesda)">
        <title>Enemy or ally: a genomic approach to elucidate the lifestyle of Phyllosticta citrichinaensis.</title>
        <authorList>
            <person name="Buijs V.A."/>
            <person name="Groenewald J.Z."/>
            <person name="Haridas S."/>
            <person name="LaButti K.M."/>
            <person name="Lipzen A."/>
            <person name="Martin F.M."/>
            <person name="Barry K."/>
            <person name="Grigoriev I.V."/>
            <person name="Crous P.W."/>
            <person name="Seidl M.F."/>
        </authorList>
    </citation>
    <scope>NUCLEOTIDE SEQUENCE [LARGE SCALE GENOMIC DNA]</scope>
    <source>
        <strain evidence="2 3">CBS 129764</strain>
    </source>
</reference>